<name>A0A640TU17_STRNI</name>
<dbReference type="EMBL" id="BLIP01000002">
    <property type="protein sequence ID" value="GFE25721.1"/>
    <property type="molecule type" value="Genomic_DNA"/>
</dbReference>
<feature type="compositionally biased region" description="Basic and acidic residues" evidence="1">
    <location>
        <begin position="107"/>
        <end position="124"/>
    </location>
</feature>
<evidence type="ECO:0000313" key="3">
    <source>
        <dbReference type="EMBL" id="WAU00064.1"/>
    </source>
</evidence>
<evidence type="ECO:0000313" key="2">
    <source>
        <dbReference type="EMBL" id="GFE25721.1"/>
    </source>
</evidence>
<organism evidence="2 4">
    <name type="scientific">Streptomyces nigrescens</name>
    <dbReference type="NCBI Taxonomy" id="1920"/>
    <lineage>
        <taxon>Bacteria</taxon>
        <taxon>Bacillati</taxon>
        <taxon>Actinomycetota</taxon>
        <taxon>Actinomycetes</taxon>
        <taxon>Kitasatosporales</taxon>
        <taxon>Streptomycetaceae</taxon>
        <taxon>Streptomyces</taxon>
    </lineage>
</organism>
<keyword evidence="5" id="KW-1185">Reference proteome</keyword>
<sequence>MDLLPGLSARQGPERHTGGKLQVAEEYRVDLSALQQVITRLNSLVDTMDGVGTTAEYKTELPEGYLGQGFAEETGLRNAHGKMKQEIAGMVTELKRMMADASKNTRTAHDGYDAREQEVRQSMR</sequence>
<dbReference type="EMBL" id="CP114202">
    <property type="protein sequence ID" value="WAU00064.1"/>
    <property type="molecule type" value="Genomic_DNA"/>
</dbReference>
<protein>
    <recommendedName>
        <fullName evidence="6">ESX-1 secretion-associated protein</fullName>
    </recommendedName>
</protein>
<evidence type="ECO:0000313" key="4">
    <source>
        <dbReference type="Proteomes" id="UP000429552"/>
    </source>
</evidence>
<proteinExistence type="predicted"/>
<evidence type="ECO:0008006" key="6">
    <source>
        <dbReference type="Google" id="ProtNLM"/>
    </source>
</evidence>
<feature type="region of interest" description="Disordered" evidence="1">
    <location>
        <begin position="100"/>
        <end position="124"/>
    </location>
</feature>
<accession>A0A640TU17</accession>
<evidence type="ECO:0000313" key="5">
    <source>
        <dbReference type="Proteomes" id="UP001210609"/>
    </source>
</evidence>
<dbReference type="RefSeq" id="WP_229838310.1">
    <property type="nucleotide sequence ID" value="NZ_BLIP01000002.1"/>
</dbReference>
<gene>
    <name evidence="2" type="ORF">Sliba_61740</name>
    <name evidence="3" type="ORF">STRLI_006279</name>
</gene>
<dbReference type="AlphaFoldDB" id="A0A640TU17"/>
<dbReference type="Proteomes" id="UP001210609">
    <property type="component" value="Chromosome"/>
</dbReference>
<reference evidence="2 4" key="1">
    <citation type="submission" date="2019-12" db="EMBL/GenBank/DDBJ databases">
        <title>Whole genome shotgun sequence of Streptomyces libani subsp. libani NBRC 13452.</title>
        <authorList>
            <person name="Ichikawa N."/>
            <person name="Kimura A."/>
            <person name="Kitahashi Y."/>
            <person name="Komaki H."/>
            <person name="Tamura T."/>
        </authorList>
    </citation>
    <scope>NUCLEOTIDE SEQUENCE [LARGE SCALE GENOMIC DNA]</scope>
    <source>
        <strain evidence="2 4">NBRC 13452</strain>
    </source>
</reference>
<dbReference type="Proteomes" id="UP000429552">
    <property type="component" value="Unassembled WGS sequence"/>
</dbReference>
<reference evidence="3 5" key="2">
    <citation type="submission" date="2022-12" db="EMBL/GenBank/DDBJ databases">
        <authorList>
            <person name="Ruckert C."/>
            <person name="Busche T."/>
            <person name="Kalinowski J."/>
            <person name="Wittmann C."/>
        </authorList>
    </citation>
    <scope>NUCLEOTIDE SEQUENCE [LARGE SCALE GENOMIC DNA]</scope>
    <source>
        <strain evidence="3 5">DSM 40555</strain>
    </source>
</reference>
<evidence type="ECO:0000256" key="1">
    <source>
        <dbReference type="SAM" id="MobiDB-lite"/>
    </source>
</evidence>